<evidence type="ECO:0000259" key="1">
    <source>
        <dbReference type="PROSITE" id="PS50181"/>
    </source>
</evidence>
<evidence type="ECO:0000313" key="2">
    <source>
        <dbReference type="EnsemblPlants" id="Kaladp0080s0131.1.v1.1.CDS.1"/>
    </source>
</evidence>
<dbReference type="PROSITE" id="PS50181">
    <property type="entry name" value="FBOX"/>
    <property type="match status" value="1"/>
</dbReference>
<proteinExistence type="predicted"/>
<dbReference type="Gene3D" id="1.20.1280.50">
    <property type="match status" value="1"/>
</dbReference>
<dbReference type="CDD" id="cd22157">
    <property type="entry name" value="F-box_AtFBW1-like"/>
    <property type="match status" value="1"/>
</dbReference>
<dbReference type="InterPro" id="IPR001810">
    <property type="entry name" value="F-box_dom"/>
</dbReference>
<dbReference type="PANTHER" id="PTHR31672">
    <property type="entry name" value="BNACNNG10540D PROTEIN"/>
    <property type="match status" value="1"/>
</dbReference>
<dbReference type="InterPro" id="IPR017451">
    <property type="entry name" value="F-box-assoc_interact_dom"/>
</dbReference>
<accession>A0A7N1A2C8</accession>
<dbReference type="NCBIfam" id="TIGR01640">
    <property type="entry name" value="F_box_assoc_1"/>
    <property type="match status" value="1"/>
</dbReference>
<name>A0A7N1A2C8_KALFE</name>
<dbReference type="InterPro" id="IPR050796">
    <property type="entry name" value="SCF_F-box_component"/>
</dbReference>
<dbReference type="EnsemblPlants" id="Kaladp0080s0131.1.v1.1">
    <property type="protein sequence ID" value="Kaladp0080s0131.1.v1.1.CDS.1"/>
    <property type="gene ID" value="Kaladp0080s0131.v1.1"/>
</dbReference>
<dbReference type="PANTHER" id="PTHR31672:SF10">
    <property type="entry name" value="F-BOX DOMAIN-CONTAINING PROTEIN"/>
    <property type="match status" value="1"/>
</dbReference>
<dbReference type="SMART" id="SM00256">
    <property type="entry name" value="FBOX"/>
    <property type="match status" value="1"/>
</dbReference>
<protein>
    <recommendedName>
        <fullName evidence="1">F-box domain-containing protein</fullName>
    </recommendedName>
</protein>
<evidence type="ECO:0000313" key="3">
    <source>
        <dbReference type="Proteomes" id="UP000594263"/>
    </source>
</evidence>
<dbReference type="Pfam" id="PF00646">
    <property type="entry name" value="F-box"/>
    <property type="match status" value="1"/>
</dbReference>
<dbReference type="InterPro" id="IPR006527">
    <property type="entry name" value="F-box-assoc_dom_typ1"/>
</dbReference>
<keyword evidence="3" id="KW-1185">Reference proteome</keyword>
<feature type="domain" description="F-box" evidence="1">
    <location>
        <begin position="4"/>
        <end position="50"/>
    </location>
</feature>
<dbReference type="InterPro" id="IPR036047">
    <property type="entry name" value="F-box-like_dom_sf"/>
</dbReference>
<dbReference type="SUPFAM" id="SSF81383">
    <property type="entry name" value="F-box domain"/>
    <property type="match status" value="1"/>
</dbReference>
<dbReference type="Pfam" id="PF07734">
    <property type="entry name" value="FBA_1"/>
    <property type="match status" value="1"/>
</dbReference>
<reference evidence="2" key="1">
    <citation type="submission" date="2021-01" db="UniProtKB">
        <authorList>
            <consortium name="EnsemblPlants"/>
        </authorList>
    </citation>
    <scope>IDENTIFICATION</scope>
</reference>
<dbReference type="Proteomes" id="UP000594263">
    <property type="component" value="Unplaced"/>
</dbReference>
<dbReference type="AlphaFoldDB" id="A0A7N1A2C8"/>
<organism evidence="2 3">
    <name type="scientific">Kalanchoe fedtschenkoi</name>
    <name type="common">Lavender scallops</name>
    <name type="synonym">South American air plant</name>
    <dbReference type="NCBI Taxonomy" id="63787"/>
    <lineage>
        <taxon>Eukaryota</taxon>
        <taxon>Viridiplantae</taxon>
        <taxon>Streptophyta</taxon>
        <taxon>Embryophyta</taxon>
        <taxon>Tracheophyta</taxon>
        <taxon>Spermatophyta</taxon>
        <taxon>Magnoliopsida</taxon>
        <taxon>eudicotyledons</taxon>
        <taxon>Gunneridae</taxon>
        <taxon>Pentapetalae</taxon>
        <taxon>Saxifragales</taxon>
        <taxon>Crassulaceae</taxon>
        <taxon>Kalanchoe</taxon>
    </lineage>
</organism>
<sequence>MNDVKYCEELPEDVICLILLNLPVKFLLRFRSVSKSWNDIITSPAFAKHHCRNARSNPRAHHLFRQCLLHNDEETLHYTTLNDYVSSACYCGRRLPPPPLKFQLPLKLSESSDPTRKGGFLFDSSSWDGMMCTSTYGPNHTAAILVWNPFTRQIRRVSWPAAYTEYQTVLYSFVGFGYDHTADDYKIVVHTHDFSICASRTFVMALRSSNDAWRSIDELSAPWGSRHWKAVTLDNGDVYWVSWSSGAMSDKISEEYYWVTRINNVEGRFLILKFSFTDEQLTILPSPPKKHNVDEFMWAWQLGQCEGSLCFFNYRIRAHRIHWIHIWTLSAPRDDDSSSKATWVDVMHVPLAPLGYEIKIDSTGIYNKWRFVDRNQRS</sequence>
<dbReference type="Gramene" id="Kaladp0080s0131.1.v1.1">
    <property type="protein sequence ID" value="Kaladp0080s0131.1.v1.1.CDS.1"/>
    <property type="gene ID" value="Kaladp0080s0131.v1.1"/>
</dbReference>